<organism evidence="1 2">
    <name type="scientific">Streptomyces pyxinicus</name>
    <dbReference type="NCBI Taxonomy" id="2970331"/>
    <lineage>
        <taxon>Bacteria</taxon>
        <taxon>Bacillati</taxon>
        <taxon>Actinomycetota</taxon>
        <taxon>Actinomycetes</taxon>
        <taxon>Kitasatosporales</taxon>
        <taxon>Streptomycetaceae</taxon>
        <taxon>Streptomyces</taxon>
    </lineage>
</organism>
<sequence>MAGGAAVGVAGTASAATSTHAPTNRGCSYGSFWGGCNRGGFYPGGYYPGGYYPSGVLSPGVVVVVVG</sequence>
<keyword evidence="2" id="KW-1185">Reference proteome</keyword>
<dbReference type="RefSeq" id="WP_258779605.1">
    <property type="nucleotide sequence ID" value="NZ_JANUGP010000012.1"/>
</dbReference>
<gene>
    <name evidence="1" type="ORF">NX794_18180</name>
</gene>
<dbReference type="Proteomes" id="UP001205612">
    <property type="component" value="Unassembled WGS sequence"/>
</dbReference>
<accession>A0ABT2B3X1</accession>
<name>A0ABT2B3X1_9ACTN</name>
<proteinExistence type="predicted"/>
<dbReference type="EMBL" id="JANUGP010000012">
    <property type="protein sequence ID" value="MCS0603125.1"/>
    <property type="molecule type" value="Genomic_DNA"/>
</dbReference>
<comment type="caution">
    <text evidence="1">The sequence shown here is derived from an EMBL/GenBank/DDBJ whole genome shotgun (WGS) entry which is preliminary data.</text>
</comment>
<reference evidence="1 2" key="1">
    <citation type="submission" date="2022-08" db="EMBL/GenBank/DDBJ databases">
        <authorList>
            <person name="Somphong A."/>
            <person name="Phongsopitanun W."/>
        </authorList>
    </citation>
    <scope>NUCLEOTIDE SEQUENCE [LARGE SCALE GENOMIC DNA]</scope>
    <source>
        <strain evidence="1 2">LP11</strain>
    </source>
</reference>
<evidence type="ECO:0000313" key="1">
    <source>
        <dbReference type="EMBL" id="MCS0603125.1"/>
    </source>
</evidence>
<protein>
    <submittedName>
        <fullName evidence="1">Uncharacterized protein</fullName>
    </submittedName>
</protein>
<evidence type="ECO:0000313" key="2">
    <source>
        <dbReference type="Proteomes" id="UP001205612"/>
    </source>
</evidence>